<comment type="pathway">
    <text evidence="2 11">Porphyrin-containing compound metabolism; protoporphyrin-IX biosynthesis; 5-aminolevulinate from glycine: step 1/1.</text>
</comment>
<comment type="subunit">
    <text evidence="4">Homodimer.</text>
</comment>
<evidence type="ECO:0000256" key="1">
    <source>
        <dbReference type="ARBA" id="ARBA00001933"/>
    </source>
</evidence>
<dbReference type="PROSITE" id="PS00599">
    <property type="entry name" value="AA_TRANSFER_CLASS_2"/>
    <property type="match status" value="1"/>
</dbReference>
<dbReference type="InterPro" id="IPR010961">
    <property type="entry name" value="4pyrrol_synth_NH2levulA_synth"/>
</dbReference>
<dbReference type="InterPro" id="IPR050087">
    <property type="entry name" value="AON_synthase_class-II"/>
</dbReference>
<gene>
    <name evidence="13" type="primary">bioF</name>
    <name evidence="13" type="ORF">Maq22A_c01740</name>
</gene>
<dbReference type="GO" id="GO:0030170">
    <property type="term" value="F:pyridoxal phosphate binding"/>
    <property type="evidence" value="ECO:0007669"/>
    <property type="project" value="UniProtKB-UniRule"/>
</dbReference>
<keyword evidence="6 10" id="KW-0663">Pyridoxal phosphate</keyword>
<dbReference type="Gene3D" id="3.40.640.10">
    <property type="entry name" value="Type I PLP-dependent aspartate aminotransferase-like (Major domain)"/>
    <property type="match status" value="1"/>
</dbReference>
<dbReference type="SUPFAM" id="SSF53383">
    <property type="entry name" value="PLP-dependent transferases"/>
    <property type="match status" value="1"/>
</dbReference>
<dbReference type="CDD" id="cd06454">
    <property type="entry name" value="KBL_like"/>
    <property type="match status" value="1"/>
</dbReference>
<comment type="cofactor">
    <cofactor evidence="1 10">
        <name>pyridoxal 5'-phosphate</name>
        <dbReference type="ChEBI" id="CHEBI:597326"/>
    </cofactor>
</comment>
<organism evidence="13 14">
    <name type="scientific">Methylobacterium aquaticum</name>
    <dbReference type="NCBI Taxonomy" id="270351"/>
    <lineage>
        <taxon>Bacteria</taxon>
        <taxon>Pseudomonadati</taxon>
        <taxon>Pseudomonadota</taxon>
        <taxon>Alphaproteobacteria</taxon>
        <taxon>Hyphomicrobiales</taxon>
        <taxon>Methylobacteriaceae</taxon>
        <taxon>Methylobacterium</taxon>
    </lineage>
</organism>
<accession>A0A0C6FFP7</accession>
<comment type="catalytic activity">
    <reaction evidence="9 11">
        <text>succinyl-CoA + glycine + H(+) = 5-aminolevulinate + CO2 + CoA</text>
        <dbReference type="Rhea" id="RHEA:12921"/>
        <dbReference type="ChEBI" id="CHEBI:15378"/>
        <dbReference type="ChEBI" id="CHEBI:16526"/>
        <dbReference type="ChEBI" id="CHEBI:57287"/>
        <dbReference type="ChEBI" id="CHEBI:57292"/>
        <dbReference type="ChEBI" id="CHEBI:57305"/>
        <dbReference type="ChEBI" id="CHEBI:356416"/>
        <dbReference type="EC" id="2.3.1.37"/>
    </reaction>
</comment>
<dbReference type="AlphaFoldDB" id="A0A0C6FFP7"/>
<evidence type="ECO:0000256" key="3">
    <source>
        <dbReference type="ARBA" id="ARBA00008392"/>
    </source>
</evidence>
<keyword evidence="5 11" id="KW-0808">Transferase</keyword>
<feature type="domain" description="Aminotransferase class I/classII large" evidence="12">
    <location>
        <begin position="46"/>
        <end position="389"/>
    </location>
</feature>
<dbReference type="GO" id="GO:0003870">
    <property type="term" value="F:5-aminolevulinate synthase activity"/>
    <property type="evidence" value="ECO:0007669"/>
    <property type="project" value="UniProtKB-EC"/>
</dbReference>
<evidence type="ECO:0000256" key="9">
    <source>
        <dbReference type="ARBA" id="ARBA00047654"/>
    </source>
</evidence>
<proteinExistence type="inferred from homology"/>
<dbReference type="Pfam" id="PF00155">
    <property type="entry name" value="Aminotran_1_2"/>
    <property type="match status" value="1"/>
</dbReference>
<evidence type="ECO:0000313" key="14">
    <source>
        <dbReference type="Proteomes" id="UP000061432"/>
    </source>
</evidence>
<evidence type="ECO:0000256" key="4">
    <source>
        <dbReference type="ARBA" id="ARBA00011738"/>
    </source>
</evidence>
<evidence type="ECO:0000256" key="11">
    <source>
        <dbReference type="RuleBase" id="RU910713"/>
    </source>
</evidence>
<dbReference type="InterPro" id="IPR015422">
    <property type="entry name" value="PyrdxlP-dep_Trfase_small"/>
</dbReference>
<dbReference type="PANTHER" id="PTHR13693">
    <property type="entry name" value="CLASS II AMINOTRANSFERASE/8-AMINO-7-OXONONANOATE SYNTHASE"/>
    <property type="match status" value="1"/>
</dbReference>
<dbReference type="InterPro" id="IPR004839">
    <property type="entry name" value="Aminotransferase_I/II_large"/>
</dbReference>
<dbReference type="PANTHER" id="PTHR13693:SF102">
    <property type="entry name" value="2-AMINO-3-KETOBUTYRATE COENZYME A LIGASE, MITOCHONDRIAL"/>
    <property type="match status" value="1"/>
</dbReference>
<evidence type="ECO:0000256" key="2">
    <source>
        <dbReference type="ARBA" id="ARBA00005029"/>
    </source>
</evidence>
<dbReference type="Proteomes" id="UP000061432">
    <property type="component" value="Chromosome"/>
</dbReference>
<sequence>MDYEAHFSAALQGLHREGRYRVFTDLERQAGRFPYATQHGAHGTREVTVWCSNDYLGMGQHPAVTGAMHEAIDRCGAGAGGTRNISGTNHYHVLLEQELADLHGKEASLLFTSGYVSNWAGLGTLASKLPGCVVFSDEGNHASMIEGIRSSRAERHIFRHNDPDDLDRKLRLVDPKLPKLVAFESVYSMDGDIAPIAELCDVAEAHGAMTYLDEVHAVGLYGPRGGGIAERDGLMHRLTVIEGTLGKAFAVSGGYIAASTALCDFVRSFASGFIFTTSLPPSIAAGAAASIRHLKASGAERARHQDRVAAVRRRLSAIGIPLLDNPSHIVPVMVGDPVLCKQISDTLLDEFGIYVQPINYPTVARGTERLRITPSPLHSDADIDHLALALGTIWGRIGLARAA</sequence>
<dbReference type="OrthoDB" id="9807157at2"/>
<dbReference type="PATRIC" id="fig|270351.10.peg.354"/>
<keyword evidence="8 11" id="KW-0012">Acyltransferase</keyword>
<reference evidence="14" key="2">
    <citation type="submission" date="2015-01" db="EMBL/GenBank/DDBJ databases">
        <title>Complete genome sequence of Methylobacterium aquaticum strain 22A.</title>
        <authorList>
            <person name="Tani A."/>
            <person name="Ogura Y."/>
            <person name="Hayashi T."/>
        </authorList>
    </citation>
    <scope>NUCLEOTIDE SEQUENCE [LARGE SCALE GENOMIC DNA]</scope>
    <source>
        <strain evidence="14">MA-22A</strain>
    </source>
</reference>
<dbReference type="NCBIfam" id="TIGR01821">
    <property type="entry name" value="5aminolev_synth"/>
    <property type="match status" value="1"/>
</dbReference>
<dbReference type="Gene3D" id="3.90.1150.10">
    <property type="entry name" value="Aspartate Aminotransferase, domain 1"/>
    <property type="match status" value="1"/>
</dbReference>
<dbReference type="FunFam" id="3.40.640.10:FF:000006">
    <property type="entry name" value="5-aminolevulinate synthase, mitochondrial"/>
    <property type="match status" value="1"/>
</dbReference>
<dbReference type="RefSeq" id="WP_060845460.1">
    <property type="nucleotide sequence ID" value="NZ_AP014704.1"/>
</dbReference>
<dbReference type="UniPathway" id="UPA00251">
    <property type="reaction ID" value="UER00375"/>
</dbReference>
<evidence type="ECO:0000256" key="7">
    <source>
        <dbReference type="ARBA" id="ARBA00023133"/>
    </source>
</evidence>
<dbReference type="InterPro" id="IPR015424">
    <property type="entry name" value="PyrdxlP-dep_Trfase"/>
</dbReference>
<evidence type="ECO:0000259" key="12">
    <source>
        <dbReference type="Pfam" id="PF00155"/>
    </source>
</evidence>
<evidence type="ECO:0000256" key="6">
    <source>
        <dbReference type="ARBA" id="ARBA00022898"/>
    </source>
</evidence>
<dbReference type="KEGG" id="maqu:Maq22A_c01740"/>
<dbReference type="STRING" id="270351.Maq22A_c01740"/>
<comment type="similarity">
    <text evidence="3 10">Belongs to the class-II pyridoxal-phosphate-dependent aminotransferase family.</text>
</comment>
<protein>
    <recommendedName>
        <fullName evidence="11">5-aminolevulinate synthase</fullName>
        <ecNumber evidence="11">2.3.1.37</ecNumber>
    </recommendedName>
    <alternativeName>
        <fullName evidence="11">5-aminolevulinic acid synthase</fullName>
    </alternativeName>
    <alternativeName>
        <fullName evidence="11">Delta-ALA synthase</fullName>
    </alternativeName>
    <alternativeName>
        <fullName evidence="11">Delta-aminolevulinate synthase</fullName>
    </alternativeName>
</protein>
<evidence type="ECO:0000313" key="13">
    <source>
        <dbReference type="EMBL" id="BAQ43844.1"/>
    </source>
</evidence>
<keyword evidence="7 11" id="KW-0350">Heme biosynthesis</keyword>
<dbReference type="EMBL" id="AP014704">
    <property type="protein sequence ID" value="BAQ43844.1"/>
    <property type="molecule type" value="Genomic_DNA"/>
</dbReference>
<dbReference type="InterPro" id="IPR015421">
    <property type="entry name" value="PyrdxlP-dep_Trfase_major"/>
</dbReference>
<evidence type="ECO:0000256" key="5">
    <source>
        <dbReference type="ARBA" id="ARBA00022679"/>
    </source>
</evidence>
<dbReference type="EC" id="2.3.1.37" evidence="11"/>
<dbReference type="GO" id="GO:0006782">
    <property type="term" value="P:protoporphyrinogen IX biosynthetic process"/>
    <property type="evidence" value="ECO:0007669"/>
    <property type="project" value="UniProtKB-UniRule"/>
</dbReference>
<evidence type="ECO:0000256" key="10">
    <source>
        <dbReference type="RuleBase" id="RU003693"/>
    </source>
</evidence>
<name>A0A0C6FFP7_9HYPH</name>
<reference evidence="13 14" key="1">
    <citation type="journal article" date="2015" name="Genome Announc.">
        <title>Complete Genome Sequence of Methylobacterium aquaticum Strain 22A, Isolated from Racomitrium japonicum Moss.</title>
        <authorList>
            <person name="Tani A."/>
            <person name="Ogura Y."/>
            <person name="Hayashi T."/>
            <person name="Kimbara K."/>
        </authorList>
    </citation>
    <scope>NUCLEOTIDE SEQUENCE [LARGE SCALE GENOMIC DNA]</scope>
    <source>
        <strain evidence="13 14">MA-22A</strain>
    </source>
</reference>
<dbReference type="InterPro" id="IPR001917">
    <property type="entry name" value="Aminotrans_II_pyridoxalP_BS"/>
</dbReference>
<evidence type="ECO:0000256" key="8">
    <source>
        <dbReference type="ARBA" id="ARBA00023315"/>
    </source>
</evidence>